<proteinExistence type="inferred from homology"/>
<sequence length="139" mass="16019">MPEPVPVPNCPPGLEDLVAQLEMQWPPGVTAGFALEHWNPCRTLYSIQSKKKEKVMGVRGPRSTHGWGSDSAFEWMSRDIVKRAPDLKSEYLDSILTTTFKNSFNNIQQAHKFFILPLCFLRFKLSLMKIEDKVYKRSF</sequence>
<dbReference type="GO" id="GO:0017128">
    <property type="term" value="F:phospholipid scramblase activity"/>
    <property type="evidence" value="ECO:0007669"/>
    <property type="project" value="InterPro"/>
</dbReference>
<keyword evidence="4" id="KW-1185">Reference proteome</keyword>
<dbReference type="Ensembl" id="ENSLCNT00005031018.1">
    <property type="protein sequence ID" value="ENSLCNP00005027768.1"/>
    <property type="gene ID" value="ENSLCNG00005018091.1"/>
</dbReference>
<comment type="cofactor">
    <cofactor evidence="2">
        <name>Ca(2+)</name>
        <dbReference type="ChEBI" id="CHEBI:29108"/>
    </cofactor>
</comment>
<comment type="similarity">
    <text evidence="1 2">Belongs to the phospholipid scramblase family.</text>
</comment>
<comment type="function">
    <text evidence="2">May mediate accelerated ATP-independent bidirectional transbilayer migration of phospholipids upon binding calcium ions that results in a loss of phospholipid asymmetry in the plasma membrane.</text>
</comment>
<dbReference type="Proteomes" id="UP000472241">
    <property type="component" value="Unplaced"/>
</dbReference>
<dbReference type="AlphaFoldDB" id="A0A667HM14"/>
<name>A0A667HM14_LYNCA</name>
<protein>
    <recommendedName>
        <fullName evidence="2">Phospholipid scramblase</fullName>
    </recommendedName>
</protein>
<dbReference type="InterPro" id="IPR005552">
    <property type="entry name" value="Scramblase"/>
</dbReference>
<accession>A0A667HM14</accession>
<evidence type="ECO:0000313" key="3">
    <source>
        <dbReference type="Ensembl" id="ENSLCNP00005027768.1"/>
    </source>
</evidence>
<keyword evidence="2" id="KW-0564">Palmitate</keyword>
<organism evidence="3 4">
    <name type="scientific">Lynx canadensis</name>
    <name type="common">Canada lynx</name>
    <name type="synonym">Felis canadensis</name>
    <dbReference type="NCBI Taxonomy" id="61383"/>
    <lineage>
        <taxon>Eukaryota</taxon>
        <taxon>Metazoa</taxon>
        <taxon>Chordata</taxon>
        <taxon>Craniata</taxon>
        <taxon>Vertebrata</taxon>
        <taxon>Euteleostomi</taxon>
        <taxon>Mammalia</taxon>
        <taxon>Eutheria</taxon>
        <taxon>Laurasiatheria</taxon>
        <taxon>Carnivora</taxon>
        <taxon>Feliformia</taxon>
        <taxon>Felidae</taxon>
        <taxon>Felinae</taxon>
        <taxon>Lynx</taxon>
    </lineage>
</organism>
<reference evidence="3" key="1">
    <citation type="submission" date="2025-08" db="UniProtKB">
        <authorList>
            <consortium name="Ensembl"/>
        </authorList>
    </citation>
    <scope>IDENTIFICATION</scope>
</reference>
<evidence type="ECO:0000313" key="4">
    <source>
        <dbReference type="Proteomes" id="UP000472241"/>
    </source>
</evidence>
<evidence type="ECO:0000256" key="1">
    <source>
        <dbReference type="ARBA" id="ARBA00005350"/>
    </source>
</evidence>
<keyword evidence="2" id="KW-0449">Lipoprotein</keyword>
<evidence type="ECO:0000256" key="2">
    <source>
        <dbReference type="RuleBase" id="RU363116"/>
    </source>
</evidence>
<reference evidence="3" key="2">
    <citation type="submission" date="2025-09" db="UniProtKB">
        <authorList>
            <consortium name="Ensembl"/>
        </authorList>
    </citation>
    <scope>IDENTIFICATION</scope>
</reference>
<keyword evidence="2" id="KW-0106">Calcium</keyword>
<dbReference type="Pfam" id="PF03803">
    <property type="entry name" value="Scramblase"/>
    <property type="match status" value="1"/>
</dbReference>